<protein>
    <submittedName>
        <fullName evidence="9">DME family drug/metabolite transporter</fullName>
    </submittedName>
</protein>
<feature type="domain" description="EamA" evidence="8">
    <location>
        <begin position="3"/>
        <end position="146"/>
    </location>
</feature>
<dbReference type="Proteomes" id="UP001260188">
    <property type="component" value="Unassembled WGS sequence"/>
</dbReference>
<organism evidence="9 10">
    <name type="scientific">Microbacterium paludicola</name>
    <dbReference type="NCBI Taxonomy" id="300019"/>
    <lineage>
        <taxon>Bacteria</taxon>
        <taxon>Bacillati</taxon>
        <taxon>Actinomycetota</taxon>
        <taxon>Actinomycetes</taxon>
        <taxon>Micrococcales</taxon>
        <taxon>Microbacteriaceae</taxon>
        <taxon>Microbacterium</taxon>
    </lineage>
</organism>
<feature type="transmembrane region" description="Helical" evidence="6">
    <location>
        <begin position="131"/>
        <end position="152"/>
    </location>
</feature>
<comment type="subcellular location">
    <subcellularLocation>
        <location evidence="1">Membrane</location>
        <topology evidence="1">Multi-pass membrane protein</topology>
    </subcellularLocation>
</comment>
<keyword evidence="10" id="KW-1185">Reference proteome</keyword>
<name>A0ABU1HYY6_9MICO</name>
<dbReference type="InterPro" id="IPR000620">
    <property type="entry name" value="EamA_dom"/>
</dbReference>
<reference evidence="9 10" key="1">
    <citation type="submission" date="2023-08" db="EMBL/GenBank/DDBJ databases">
        <title>Functional and genomic diversity of the sorghum phyllosphere microbiome.</title>
        <authorList>
            <person name="Shade A."/>
        </authorList>
    </citation>
    <scope>NUCLEOTIDE SEQUENCE [LARGE SCALE GENOMIC DNA]</scope>
    <source>
        <strain evidence="9 10">SORGH_AS_0919</strain>
    </source>
</reference>
<feature type="transmembrane region" description="Helical" evidence="6">
    <location>
        <begin position="246"/>
        <end position="268"/>
    </location>
</feature>
<feature type="transmembrane region" description="Helical" evidence="6">
    <location>
        <begin position="189"/>
        <end position="209"/>
    </location>
</feature>
<dbReference type="Pfam" id="PF00892">
    <property type="entry name" value="EamA"/>
    <property type="match status" value="2"/>
</dbReference>
<dbReference type="PANTHER" id="PTHR32322">
    <property type="entry name" value="INNER MEMBRANE TRANSPORTER"/>
    <property type="match status" value="1"/>
</dbReference>
<sequence length="309" mass="30583">MLPVIAVLVAAVLFGTTGTAQALGPDDTTPLGVGAARLIVGGTALAAVGLSIGARRQRARIARDGIRPVGGPRAVGLMALTGLCLALYQPLFFLGTARNGVAVGTVIALGSAPVLAGLLEWALTRRRPTSSWMTATALATAGVALLAVAGGGSAGADGLGVLGSLGAGASFAIIANAQRRLISGGWDAFTVSGAMGAGAAVCGAAMLPLTDMRWLTEPRGWVMALWLGVATVALAYALFTWGLGGLSAATAATLTLAEPLTASLLGVILLGERLAPLALVGLAVLAAGLVLLAVTSRSRRNPAPTPVEA</sequence>
<accession>A0ABU1HYY6</accession>
<keyword evidence="4 6" id="KW-1133">Transmembrane helix</keyword>
<evidence type="ECO:0000256" key="6">
    <source>
        <dbReference type="SAM" id="Phobius"/>
    </source>
</evidence>
<feature type="chain" id="PRO_5046274013" evidence="7">
    <location>
        <begin position="23"/>
        <end position="309"/>
    </location>
</feature>
<evidence type="ECO:0000313" key="10">
    <source>
        <dbReference type="Proteomes" id="UP001260188"/>
    </source>
</evidence>
<dbReference type="RefSeq" id="WP_309665258.1">
    <property type="nucleotide sequence ID" value="NZ_JAVIZA010000001.1"/>
</dbReference>
<dbReference type="InterPro" id="IPR050638">
    <property type="entry name" value="AA-Vitamin_Transporters"/>
</dbReference>
<feature type="transmembrane region" description="Helical" evidence="6">
    <location>
        <begin position="100"/>
        <end position="119"/>
    </location>
</feature>
<evidence type="ECO:0000313" key="9">
    <source>
        <dbReference type="EMBL" id="MDR6166847.1"/>
    </source>
</evidence>
<evidence type="ECO:0000256" key="1">
    <source>
        <dbReference type="ARBA" id="ARBA00004141"/>
    </source>
</evidence>
<keyword evidence="7" id="KW-0732">Signal</keyword>
<feature type="transmembrane region" description="Helical" evidence="6">
    <location>
        <begin position="74"/>
        <end position="94"/>
    </location>
</feature>
<dbReference type="InterPro" id="IPR037185">
    <property type="entry name" value="EmrE-like"/>
</dbReference>
<evidence type="ECO:0000256" key="7">
    <source>
        <dbReference type="SAM" id="SignalP"/>
    </source>
</evidence>
<feature type="transmembrane region" description="Helical" evidence="6">
    <location>
        <begin position="221"/>
        <end position="239"/>
    </location>
</feature>
<feature type="domain" description="EamA" evidence="8">
    <location>
        <begin position="159"/>
        <end position="292"/>
    </location>
</feature>
<evidence type="ECO:0000256" key="3">
    <source>
        <dbReference type="ARBA" id="ARBA00022692"/>
    </source>
</evidence>
<feature type="transmembrane region" description="Helical" evidence="6">
    <location>
        <begin position="32"/>
        <end position="53"/>
    </location>
</feature>
<feature type="transmembrane region" description="Helical" evidence="6">
    <location>
        <begin position="274"/>
        <end position="294"/>
    </location>
</feature>
<evidence type="ECO:0000256" key="4">
    <source>
        <dbReference type="ARBA" id="ARBA00022989"/>
    </source>
</evidence>
<comment type="caution">
    <text evidence="9">The sequence shown here is derived from an EMBL/GenBank/DDBJ whole genome shotgun (WGS) entry which is preliminary data.</text>
</comment>
<dbReference type="PANTHER" id="PTHR32322:SF2">
    <property type="entry name" value="EAMA DOMAIN-CONTAINING PROTEIN"/>
    <property type="match status" value="1"/>
</dbReference>
<feature type="transmembrane region" description="Helical" evidence="6">
    <location>
        <begin position="158"/>
        <end position="177"/>
    </location>
</feature>
<dbReference type="SUPFAM" id="SSF103481">
    <property type="entry name" value="Multidrug resistance efflux transporter EmrE"/>
    <property type="match status" value="2"/>
</dbReference>
<dbReference type="EMBL" id="JAVIZA010000001">
    <property type="protein sequence ID" value="MDR6166847.1"/>
    <property type="molecule type" value="Genomic_DNA"/>
</dbReference>
<proteinExistence type="inferred from homology"/>
<feature type="signal peptide" evidence="7">
    <location>
        <begin position="1"/>
        <end position="22"/>
    </location>
</feature>
<comment type="similarity">
    <text evidence="2">Belongs to the EamA transporter family.</text>
</comment>
<evidence type="ECO:0000256" key="2">
    <source>
        <dbReference type="ARBA" id="ARBA00007362"/>
    </source>
</evidence>
<keyword evidence="5 6" id="KW-0472">Membrane</keyword>
<evidence type="ECO:0000259" key="8">
    <source>
        <dbReference type="Pfam" id="PF00892"/>
    </source>
</evidence>
<dbReference type="Gene3D" id="1.10.3730.20">
    <property type="match status" value="1"/>
</dbReference>
<evidence type="ECO:0000256" key="5">
    <source>
        <dbReference type="ARBA" id="ARBA00023136"/>
    </source>
</evidence>
<gene>
    <name evidence="9" type="ORF">QE367_001051</name>
</gene>
<keyword evidence="3 6" id="KW-0812">Transmembrane</keyword>